<sequence length="473" mass="49230">MASVSSAGIGSGLDVESIVTKLMSIEQRPVTQLKTQASTIQTKISAFGQLQSALSTFRDSSNALSRATTWGATTASSSDAGVRVSTSEGAPVGNYAIEVKTLAVPQSAVTGAYDSADALVGAGTLRVEIGSFGQAGFAPQPNLDAINIDISATDTLTTVRNKINAAGAGVSAIIVNDATGARIIISSTNPGSNSVFRTSGDGGAAAFAFEPGLDPSLNAMTQTQAAADAELKINGLDVISPTNTLSDVVQGLTINLLQPTTGTAQVTVAQDNDALKKSVDTFVESYNALAKMLRTQTKYDEATKTAGSLQGDSTAVGLQRQLRNLLTSETPASSVYETINSIGIALQSDGTLKVDSTKLTAALNANPAEVKKLFSAYTPQVNDTDPDVNGIATRLRIFADKVLGLDGSLTSKTEGLNTTLKLNQKRQDELTDRLALTEARLRAQYTTLDTNMAKMSALNSYITNQVAAWNKSS</sequence>
<dbReference type="InterPro" id="IPR040026">
    <property type="entry name" value="FliD"/>
</dbReference>
<feature type="domain" description="Flagellar hook-associated protein 2 C-terminal" evidence="7">
    <location>
        <begin position="226"/>
        <end position="456"/>
    </location>
</feature>
<name>A0ABZ0D533_9BURK</name>
<evidence type="ECO:0000313" key="8">
    <source>
        <dbReference type="EMBL" id="WOB09809.1"/>
    </source>
</evidence>
<evidence type="ECO:0000256" key="5">
    <source>
        <dbReference type="RuleBase" id="RU362066"/>
    </source>
</evidence>
<dbReference type="EMBL" id="CP136336">
    <property type="protein sequence ID" value="WOB09809.1"/>
    <property type="molecule type" value="Genomic_DNA"/>
</dbReference>
<dbReference type="PANTHER" id="PTHR30288:SF0">
    <property type="entry name" value="FLAGELLAR HOOK-ASSOCIATED PROTEIN 2"/>
    <property type="match status" value="1"/>
</dbReference>
<evidence type="ECO:0000259" key="6">
    <source>
        <dbReference type="Pfam" id="PF02465"/>
    </source>
</evidence>
<dbReference type="Pfam" id="PF07195">
    <property type="entry name" value="FliD_C"/>
    <property type="match status" value="1"/>
</dbReference>
<evidence type="ECO:0000256" key="4">
    <source>
        <dbReference type="ARBA" id="ARBA00023143"/>
    </source>
</evidence>
<evidence type="ECO:0000259" key="7">
    <source>
        <dbReference type="Pfam" id="PF07195"/>
    </source>
</evidence>
<keyword evidence="4 5" id="KW-0975">Bacterial flagellum</keyword>
<dbReference type="Pfam" id="PF07196">
    <property type="entry name" value="Flagellin_IN"/>
    <property type="match status" value="1"/>
</dbReference>
<evidence type="ECO:0000313" key="9">
    <source>
        <dbReference type="Proteomes" id="UP001303946"/>
    </source>
</evidence>
<dbReference type="PANTHER" id="PTHR30288">
    <property type="entry name" value="FLAGELLAR CAP/ASSEMBLY PROTEIN FLID"/>
    <property type="match status" value="1"/>
</dbReference>
<evidence type="ECO:0000256" key="2">
    <source>
        <dbReference type="ARBA" id="ARBA00011255"/>
    </source>
</evidence>
<keyword evidence="3" id="KW-0175">Coiled coil</keyword>
<comment type="function">
    <text evidence="5">Required for morphogenesis and for the elongation of the flagellar filament by facilitating polymerization of the flagellin monomers at the tip of growing filament. Forms a capping structure, which prevents flagellin subunits (transported through the central channel of the flagellum) from leaking out without polymerization at the distal end.</text>
</comment>
<dbReference type="InterPro" id="IPR010809">
    <property type="entry name" value="FliD_C"/>
</dbReference>
<dbReference type="RefSeq" id="WP_316702682.1">
    <property type="nucleotide sequence ID" value="NZ_CP136336.1"/>
</dbReference>
<dbReference type="Proteomes" id="UP001303946">
    <property type="component" value="Chromosome"/>
</dbReference>
<comment type="subunit">
    <text evidence="2 5">Homopentamer.</text>
</comment>
<gene>
    <name evidence="8" type="primary">fliD</name>
    <name evidence="8" type="ORF">RXV79_07015</name>
</gene>
<reference evidence="8 9" key="1">
    <citation type="submission" date="2023-10" db="EMBL/GenBank/DDBJ databases">
        <title>Bacteria for the degradation of biodegradable plastic PBAT(Polybutylene adipate terephthalate).</title>
        <authorList>
            <person name="Weon H.-Y."/>
            <person name="Yeon J."/>
        </authorList>
    </citation>
    <scope>NUCLEOTIDE SEQUENCE [LARGE SCALE GENOMIC DNA]</scope>
    <source>
        <strain evidence="8 9">SBD 7-3</strain>
    </source>
</reference>
<comment type="subcellular location">
    <subcellularLocation>
        <location evidence="5">Secreted</location>
    </subcellularLocation>
    <subcellularLocation>
        <location evidence="5">Bacterial flagellum</location>
    </subcellularLocation>
</comment>
<keyword evidence="8" id="KW-0969">Cilium</keyword>
<keyword evidence="8" id="KW-0966">Cell projection</keyword>
<dbReference type="InterPro" id="IPR003481">
    <property type="entry name" value="FliD_N"/>
</dbReference>
<dbReference type="Pfam" id="PF02465">
    <property type="entry name" value="FliD_N"/>
    <property type="match status" value="1"/>
</dbReference>
<keyword evidence="5" id="KW-0964">Secreted</keyword>
<keyword evidence="9" id="KW-1185">Reference proteome</keyword>
<dbReference type="InterPro" id="IPR010810">
    <property type="entry name" value="Flagellin_hook_IN_motif"/>
</dbReference>
<keyword evidence="8" id="KW-0282">Flagellum</keyword>
<evidence type="ECO:0000256" key="3">
    <source>
        <dbReference type="ARBA" id="ARBA00023054"/>
    </source>
</evidence>
<accession>A0ABZ0D533</accession>
<evidence type="ECO:0000256" key="1">
    <source>
        <dbReference type="ARBA" id="ARBA00009764"/>
    </source>
</evidence>
<comment type="similarity">
    <text evidence="1 5">Belongs to the FliD family.</text>
</comment>
<proteinExistence type="inferred from homology"/>
<feature type="domain" description="Flagellar hook-associated protein 2 N-terminal" evidence="6">
    <location>
        <begin position="11"/>
        <end position="104"/>
    </location>
</feature>
<protein>
    <recommendedName>
        <fullName evidence="5">Flagellar hook-associated protein 2</fullName>
        <shortName evidence="5">HAP2</shortName>
    </recommendedName>
    <alternativeName>
        <fullName evidence="5">Flagellar cap protein</fullName>
    </alternativeName>
</protein>
<organism evidence="8 9">
    <name type="scientific">Piscinibacter gummiphilus</name>
    <dbReference type="NCBI Taxonomy" id="946333"/>
    <lineage>
        <taxon>Bacteria</taxon>
        <taxon>Pseudomonadati</taxon>
        <taxon>Pseudomonadota</taxon>
        <taxon>Betaproteobacteria</taxon>
        <taxon>Burkholderiales</taxon>
        <taxon>Sphaerotilaceae</taxon>
        <taxon>Piscinibacter</taxon>
    </lineage>
</organism>